<dbReference type="EMBL" id="BK063678">
    <property type="protein sequence ID" value="DBA35470.1"/>
    <property type="molecule type" value="Genomic_DNA"/>
</dbReference>
<gene>
    <name evidence="1" type="ORF">vir249_00025</name>
</gene>
<protein>
    <submittedName>
        <fullName evidence="1">Uncharacterized protein</fullName>
    </submittedName>
</protein>
<organism evidence="1 2">
    <name type="scientific">Caudoviricetes sp. vir249</name>
    <dbReference type="NCBI Taxonomy" id="3068355"/>
    <lineage>
        <taxon>Viruses</taxon>
        <taxon>Duplodnaviria</taxon>
        <taxon>Heunggongvirae</taxon>
        <taxon>Uroviricota</taxon>
        <taxon>Caudoviricetes</taxon>
    </lineage>
</organism>
<proteinExistence type="predicted"/>
<name>A0AA87CIF3_9CAUD</name>
<evidence type="ECO:0000313" key="1">
    <source>
        <dbReference type="EMBL" id="DBA35470.1"/>
    </source>
</evidence>
<dbReference type="RefSeq" id="YP_013605250.1">
    <property type="nucleotide sequence ID" value="NC_133254.1"/>
</dbReference>
<accession>A0AA87CIF3</accession>
<dbReference type="Proteomes" id="UP001303695">
    <property type="component" value="Segment"/>
</dbReference>
<reference evidence="1 2" key="1">
    <citation type="journal article" date="2023" name="Nat. Microbiol.">
        <title>A compendium of viruses from methanogenic archaea reveals their diversity and adaptations to the gut environment.</title>
        <authorList>
            <person name="Medvedeva S."/>
            <person name="Borrel G."/>
            <person name="Krupovic M."/>
            <person name="Gribaldo S."/>
        </authorList>
    </citation>
    <scope>NUCLEOTIDE SEQUENCE [LARGE SCALE GENOMIC DNA]</scope>
</reference>
<evidence type="ECO:0000313" key="2">
    <source>
        <dbReference type="Proteomes" id="UP001303695"/>
    </source>
</evidence>
<keyword evidence="2" id="KW-1185">Reference proteome</keyword>
<sequence length="151" mass="17015">MSDAEYIFNFRRVDDFLDNINREGYFDTEDMDGLNKNFRFMVSTDCPDNINDCLDEFGTLNNKVTLIDIGDNGLVAINYNHGINGNRYISIAQGSFQIDVGDGFTDLKALFLCSADTGYVIAYSIVPKTVRVKNEVVFPVNGVIWDVRTEV</sequence>
<dbReference type="GeneID" id="300198881"/>